<evidence type="ECO:0000313" key="2">
    <source>
        <dbReference type="Proteomes" id="UP001066276"/>
    </source>
</evidence>
<proteinExistence type="predicted"/>
<gene>
    <name evidence="1" type="ORF">NDU88_005238</name>
</gene>
<reference evidence="1" key="1">
    <citation type="journal article" date="2022" name="bioRxiv">
        <title>Sequencing and chromosome-scale assembly of the giantPleurodeles waltlgenome.</title>
        <authorList>
            <person name="Brown T."/>
            <person name="Elewa A."/>
            <person name="Iarovenko S."/>
            <person name="Subramanian E."/>
            <person name="Araus A.J."/>
            <person name="Petzold A."/>
            <person name="Susuki M."/>
            <person name="Suzuki K.-i.T."/>
            <person name="Hayashi T."/>
            <person name="Toyoda A."/>
            <person name="Oliveira C."/>
            <person name="Osipova E."/>
            <person name="Leigh N.D."/>
            <person name="Simon A."/>
            <person name="Yun M.H."/>
        </authorList>
    </citation>
    <scope>NUCLEOTIDE SEQUENCE</scope>
    <source>
        <strain evidence="1">20211129_DDA</strain>
        <tissue evidence="1">Liver</tissue>
    </source>
</reference>
<name>A0AAV7M9T9_PLEWA</name>
<evidence type="ECO:0000313" key="1">
    <source>
        <dbReference type="EMBL" id="KAJ1100151.1"/>
    </source>
</evidence>
<dbReference type="AlphaFoldDB" id="A0AAV7M9T9"/>
<comment type="caution">
    <text evidence="1">The sequence shown here is derived from an EMBL/GenBank/DDBJ whole genome shotgun (WGS) entry which is preliminary data.</text>
</comment>
<protein>
    <submittedName>
        <fullName evidence="1">Uncharacterized protein</fullName>
    </submittedName>
</protein>
<accession>A0AAV7M9T9</accession>
<dbReference type="Proteomes" id="UP001066276">
    <property type="component" value="Chromosome 10"/>
</dbReference>
<sequence length="125" mass="13222">MARPSGDALELSLFTSRGAGGDHDYGRGYPQPGYGPMGTPLLPLVAGLRAQALLMLLLQPSSKAAGHASRVPVTLNKLLKETPTVIYVISDITTGNKGKGHYKNKASSARINGDNIGAMLEHQRK</sequence>
<keyword evidence="2" id="KW-1185">Reference proteome</keyword>
<organism evidence="1 2">
    <name type="scientific">Pleurodeles waltl</name>
    <name type="common">Iberian ribbed newt</name>
    <dbReference type="NCBI Taxonomy" id="8319"/>
    <lineage>
        <taxon>Eukaryota</taxon>
        <taxon>Metazoa</taxon>
        <taxon>Chordata</taxon>
        <taxon>Craniata</taxon>
        <taxon>Vertebrata</taxon>
        <taxon>Euteleostomi</taxon>
        <taxon>Amphibia</taxon>
        <taxon>Batrachia</taxon>
        <taxon>Caudata</taxon>
        <taxon>Salamandroidea</taxon>
        <taxon>Salamandridae</taxon>
        <taxon>Pleurodelinae</taxon>
        <taxon>Pleurodeles</taxon>
    </lineage>
</organism>
<dbReference type="EMBL" id="JANPWB010000014">
    <property type="protein sequence ID" value="KAJ1100151.1"/>
    <property type="molecule type" value="Genomic_DNA"/>
</dbReference>